<dbReference type="Gene3D" id="6.10.250.2430">
    <property type="match status" value="1"/>
</dbReference>
<dbReference type="Proteomes" id="UP000274131">
    <property type="component" value="Unassembled WGS sequence"/>
</dbReference>
<feature type="region of interest" description="Disordered" evidence="7">
    <location>
        <begin position="88"/>
        <end position="124"/>
    </location>
</feature>
<comment type="similarity">
    <text evidence="6">Belongs to the NFYA/HAP2 subunit family.</text>
</comment>
<dbReference type="EMBL" id="UXUI01007165">
    <property type="protein sequence ID" value="VDD85933.1"/>
    <property type="molecule type" value="Genomic_DNA"/>
</dbReference>
<protein>
    <recommendedName>
        <fullName evidence="6">Nuclear transcription factor Y subunit</fullName>
    </recommendedName>
</protein>
<feature type="region of interest" description="Disordered" evidence="7">
    <location>
        <begin position="1"/>
        <end position="55"/>
    </location>
</feature>
<feature type="compositionally biased region" description="Basic and acidic residues" evidence="7">
    <location>
        <begin position="1"/>
        <end position="14"/>
    </location>
</feature>
<evidence type="ECO:0000256" key="3">
    <source>
        <dbReference type="ARBA" id="ARBA00023125"/>
    </source>
</evidence>
<dbReference type="Pfam" id="PF02045">
    <property type="entry name" value="CBFB_NFYA"/>
    <property type="match status" value="1"/>
</dbReference>
<accession>A0A0N4UVA9</accession>
<sequence length="124" mass="14609">MKRREERLKLEKQGRISRKRKKYLHESRHLHALSRMRGRGGKFGKRNESSLLPQVPSTTAQWPKFHVPQLVRFQVPQFKVEYSSNKLVQPQRKGLDDSQNQQRAVTCGRKRRPRAAAAKKFTFS</sequence>
<dbReference type="OrthoDB" id="1097733at2759"/>
<name>A0A0N4UVA9_ENTVE</name>
<keyword evidence="9" id="KW-1185">Reference proteome</keyword>
<reference evidence="10" key="1">
    <citation type="submission" date="2017-02" db="UniProtKB">
        <authorList>
            <consortium name="WormBaseParasite"/>
        </authorList>
    </citation>
    <scope>IDENTIFICATION</scope>
</reference>
<dbReference type="GO" id="GO:0005634">
    <property type="term" value="C:nucleus"/>
    <property type="evidence" value="ECO:0007669"/>
    <property type="project" value="UniProtKB-SubCell"/>
</dbReference>
<dbReference type="SMART" id="SM00521">
    <property type="entry name" value="CBF"/>
    <property type="match status" value="1"/>
</dbReference>
<keyword evidence="5 6" id="KW-0539">Nucleus</keyword>
<feature type="compositionally biased region" description="Basic residues" evidence="7">
    <location>
        <begin position="30"/>
        <end position="44"/>
    </location>
</feature>
<reference evidence="8 9" key="2">
    <citation type="submission" date="2018-10" db="EMBL/GenBank/DDBJ databases">
        <authorList>
            <consortium name="Pathogen Informatics"/>
        </authorList>
    </citation>
    <scope>NUCLEOTIDE SEQUENCE [LARGE SCALE GENOMIC DNA]</scope>
</reference>
<dbReference type="STRING" id="51028.A0A0N4UVA9"/>
<evidence type="ECO:0000256" key="5">
    <source>
        <dbReference type="ARBA" id="ARBA00023242"/>
    </source>
</evidence>
<evidence type="ECO:0000256" key="2">
    <source>
        <dbReference type="ARBA" id="ARBA00023015"/>
    </source>
</evidence>
<evidence type="ECO:0000256" key="7">
    <source>
        <dbReference type="SAM" id="MobiDB-lite"/>
    </source>
</evidence>
<dbReference type="InterPro" id="IPR001289">
    <property type="entry name" value="NFYA"/>
</dbReference>
<proteinExistence type="inferred from homology"/>
<dbReference type="GO" id="GO:0003677">
    <property type="term" value="F:DNA binding"/>
    <property type="evidence" value="ECO:0007669"/>
    <property type="project" value="UniProtKB-KW"/>
</dbReference>
<gene>
    <name evidence="8" type="ORF">EVEC_LOCUS1076</name>
</gene>
<evidence type="ECO:0000313" key="8">
    <source>
        <dbReference type="EMBL" id="VDD85933.1"/>
    </source>
</evidence>
<dbReference type="PROSITE" id="PS51152">
    <property type="entry name" value="NFYA_HAP2_2"/>
    <property type="match status" value="1"/>
</dbReference>
<keyword evidence="4 6" id="KW-0804">Transcription</keyword>
<evidence type="ECO:0000256" key="4">
    <source>
        <dbReference type="ARBA" id="ARBA00023163"/>
    </source>
</evidence>
<dbReference type="GO" id="GO:0003700">
    <property type="term" value="F:DNA-binding transcription factor activity"/>
    <property type="evidence" value="ECO:0007669"/>
    <property type="project" value="UniProtKB-UniRule"/>
</dbReference>
<comment type="subunit">
    <text evidence="6">Heterotrimer.</text>
</comment>
<feature type="compositionally biased region" description="Low complexity" evidence="7">
    <location>
        <begin position="115"/>
        <end position="124"/>
    </location>
</feature>
<dbReference type="WBParaSite" id="EVEC_0000136801-mRNA-1">
    <property type="protein sequence ID" value="EVEC_0000136801-mRNA-1"/>
    <property type="gene ID" value="EVEC_0000136801"/>
</dbReference>
<evidence type="ECO:0000256" key="6">
    <source>
        <dbReference type="RuleBase" id="RU367155"/>
    </source>
</evidence>
<evidence type="ECO:0000313" key="9">
    <source>
        <dbReference type="Proteomes" id="UP000274131"/>
    </source>
</evidence>
<dbReference type="AlphaFoldDB" id="A0A0N4UVA9"/>
<comment type="function">
    <text evidence="6">Component of the sequence-specific heterotrimeric transcription factor (NF-Y) which specifically recognizes a 5'-CCAAT-3' box motif found in the promoters of its target genes.</text>
</comment>
<keyword evidence="3 6" id="KW-0238">DNA-binding</keyword>
<comment type="subcellular location">
    <subcellularLocation>
        <location evidence="1 6">Nucleus</location>
    </subcellularLocation>
</comment>
<keyword evidence="2 6" id="KW-0805">Transcription regulation</keyword>
<evidence type="ECO:0000256" key="1">
    <source>
        <dbReference type="ARBA" id="ARBA00004123"/>
    </source>
</evidence>
<evidence type="ECO:0000313" key="10">
    <source>
        <dbReference type="WBParaSite" id="EVEC_0000136801-mRNA-1"/>
    </source>
</evidence>
<organism evidence="10">
    <name type="scientific">Enterobius vermicularis</name>
    <name type="common">Human pinworm</name>
    <dbReference type="NCBI Taxonomy" id="51028"/>
    <lineage>
        <taxon>Eukaryota</taxon>
        <taxon>Metazoa</taxon>
        <taxon>Ecdysozoa</taxon>
        <taxon>Nematoda</taxon>
        <taxon>Chromadorea</taxon>
        <taxon>Rhabditida</taxon>
        <taxon>Spirurina</taxon>
        <taxon>Oxyuridomorpha</taxon>
        <taxon>Oxyuroidea</taxon>
        <taxon>Oxyuridae</taxon>
        <taxon>Enterobius</taxon>
    </lineage>
</organism>
<dbReference type="PANTHER" id="PTHR12632">
    <property type="entry name" value="TRANSCRIPTION FACTOR NF-Y ALPHA-RELATED"/>
    <property type="match status" value="1"/>
</dbReference>